<evidence type="ECO:0000256" key="1">
    <source>
        <dbReference type="SAM" id="MobiDB-lite"/>
    </source>
</evidence>
<feature type="region of interest" description="Disordered" evidence="1">
    <location>
        <begin position="670"/>
        <end position="693"/>
    </location>
</feature>
<dbReference type="SMART" id="SM00799">
    <property type="entry name" value="DENN"/>
    <property type="match status" value="1"/>
</dbReference>
<organism evidence="3 4">
    <name type="scientific">Anaeramoeba flamelloides</name>
    <dbReference type="NCBI Taxonomy" id="1746091"/>
    <lineage>
        <taxon>Eukaryota</taxon>
        <taxon>Metamonada</taxon>
        <taxon>Anaeramoebidae</taxon>
        <taxon>Anaeramoeba</taxon>
    </lineage>
</organism>
<comment type="caution">
    <text evidence="3">The sequence shown here is derived from an EMBL/GenBank/DDBJ whole genome shotgun (WGS) entry which is preliminary data.</text>
</comment>
<dbReference type="Pfam" id="PF02141">
    <property type="entry name" value="DENN"/>
    <property type="match status" value="1"/>
</dbReference>
<feature type="region of interest" description="Disordered" evidence="1">
    <location>
        <begin position="618"/>
        <end position="641"/>
    </location>
</feature>
<feature type="region of interest" description="Disordered" evidence="1">
    <location>
        <begin position="739"/>
        <end position="769"/>
    </location>
</feature>
<feature type="compositionally biased region" description="Basic and acidic residues" evidence="1">
    <location>
        <begin position="343"/>
        <end position="353"/>
    </location>
</feature>
<dbReference type="InterPro" id="IPR001194">
    <property type="entry name" value="cDENN_dom"/>
</dbReference>
<feature type="compositionally biased region" description="Polar residues" evidence="1">
    <location>
        <begin position="892"/>
        <end position="904"/>
    </location>
</feature>
<feature type="region of interest" description="Disordered" evidence="1">
    <location>
        <begin position="883"/>
        <end position="918"/>
    </location>
</feature>
<dbReference type="Proteomes" id="UP001150062">
    <property type="component" value="Unassembled WGS sequence"/>
</dbReference>
<feature type="compositionally biased region" description="Low complexity" evidence="1">
    <location>
        <begin position="751"/>
        <end position="762"/>
    </location>
</feature>
<name>A0ABQ8XQ42_9EUKA</name>
<feature type="domain" description="cDENN" evidence="2">
    <location>
        <begin position="164"/>
        <end position="577"/>
    </location>
</feature>
<feature type="region of interest" description="Disordered" evidence="1">
    <location>
        <begin position="970"/>
        <end position="1000"/>
    </location>
</feature>
<dbReference type="EMBL" id="JAOAOG010000269">
    <property type="protein sequence ID" value="KAJ6234661.1"/>
    <property type="molecule type" value="Genomic_DNA"/>
</dbReference>
<feature type="compositionally biased region" description="Basic and acidic residues" evidence="1">
    <location>
        <begin position="297"/>
        <end position="335"/>
    </location>
</feature>
<feature type="compositionally biased region" description="Polar residues" evidence="1">
    <location>
        <begin position="970"/>
        <end position="979"/>
    </location>
</feature>
<dbReference type="PANTHER" id="PTHR15288:SF0">
    <property type="entry name" value="UDENN DOMAIN-CONTAINING PROTEIN"/>
    <property type="match status" value="1"/>
</dbReference>
<feature type="region of interest" description="Disordered" evidence="1">
    <location>
        <begin position="1"/>
        <end position="33"/>
    </location>
</feature>
<evidence type="ECO:0000259" key="2">
    <source>
        <dbReference type="SMART" id="SM00799"/>
    </source>
</evidence>
<gene>
    <name evidence="3" type="ORF">M0813_29254</name>
</gene>
<dbReference type="Gene3D" id="3.40.50.11500">
    <property type="match status" value="1"/>
</dbReference>
<keyword evidence="4" id="KW-1185">Reference proteome</keyword>
<protein>
    <recommendedName>
        <fullName evidence="2">cDENN domain-containing protein</fullName>
    </recommendedName>
</protein>
<feature type="compositionally biased region" description="Basic residues" evidence="1">
    <location>
        <begin position="274"/>
        <end position="284"/>
    </location>
</feature>
<feature type="compositionally biased region" description="Basic and acidic residues" evidence="1">
    <location>
        <begin position="422"/>
        <end position="439"/>
    </location>
</feature>
<feature type="compositionally biased region" description="Basic and acidic residues" evidence="1">
    <location>
        <begin position="676"/>
        <end position="693"/>
    </location>
</feature>
<reference evidence="3" key="1">
    <citation type="submission" date="2022-08" db="EMBL/GenBank/DDBJ databases">
        <title>Novel sulfate-reducing endosymbionts in the free-living metamonad Anaeramoeba.</title>
        <authorList>
            <person name="Jerlstrom-Hultqvist J."/>
            <person name="Cepicka I."/>
            <person name="Gallot-Lavallee L."/>
            <person name="Salas-Leiva D."/>
            <person name="Curtis B.A."/>
            <person name="Zahonova K."/>
            <person name="Pipaliya S."/>
            <person name="Dacks J."/>
            <person name="Roger A.J."/>
        </authorList>
    </citation>
    <scope>NUCLEOTIDE SEQUENCE</scope>
    <source>
        <strain evidence="3">Schooner1</strain>
    </source>
</reference>
<feature type="compositionally biased region" description="Basic and acidic residues" evidence="1">
    <location>
        <begin position="230"/>
        <end position="273"/>
    </location>
</feature>
<evidence type="ECO:0000313" key="4">
    <source>
        <dbReference type="Proteomes" id="UP001150062"/>
    </source>
</evidence>
<feature type="compositionally biased region" description="Low complexity" evidence="1">
    <location>
        <begin position="980"/>
        <end position="990"/>
    </location>
</feature>
<dbReference type="PANTHER" id="PTHR15288">
    <property type="entry name" value="DENN DOMAIN-CONTAINING PROTEIN 2"/>
    <property type="match status" value="1"/>
</dbReference>
<evidence type="ECO:0000313" key="3">
    <source>
        <dbReference type="EMBL" id="KAJ6234661.1"/>
    </source>
</evidence>
<feature type="compositionally biased region" description="Polar residues" evidence="1">
    <location>
        <begin position="1"/>
        <end position="12"/>
    </location>
</feature>
<feature type="compositionally biased region" description="Basic residues" evidence="1">
    <location>
        <begin position="16"/>
        <end position="28"/>
    </location>
</feature>
<proteinExistence type="predicted"/>
<feature type="region of interest" description="Disordered" evidence="1">
    <location>
        <begin position="392"/>
        <end position="439"/>
    </location>
</feature>
<dbReference type="InterPro" id="IPR051942">
    <property type="entry name" value="DENN_domain_containing_2"/>
</dbReference>
<sequence>MSKVFKNQESLPSTNKTKKNSKKQKNHRQMPSIKQSHPKLFDDFVLLGPNVEQFNYKLAKDQQTTPQILTKYSTETSFDPRYLSLFCFSSGFVPVYYIGKKYLSKRKKKNKYKRKVRALRNEDFVFVLRGGEKPLYGYCVFFYSPIPLRGALFDAKKSSNHQFISRFCIVVLSRFVNYYLFNLIYSVLQLEWVNCNPTREKKITKDLEKNLLFLKLEIEKEEESGTGNMKENEHEHENQTNPKDTFDLKNNFGEETKKSKYRELQNGREVKKKNENKKKKKKKLNQSINENNLKTKQNTEIKNKNNYQEKKKGIDQKKEQENEKEKENENENEKKKEKKLKTNKREQEKETKIKNLKVKNKPNSQPFKFSNFLSNASFNLIKKVHNTKLQIFNNSTQRSGKNKNEDDDGDGDNKNTLNKNNYDNEKENENENENEKENEQEGVKFKKFFVHKKLRELIIPIKINCSSECENFEHARWGINTLLNFSITHLLLIVKCIVLGRSILFVSKSNRKLSKAVFAALSLISPLNYEGIVIPVLPREMRTAFIETPVPHLFGIKRTPQELSSNGEVLIVELDEYKIKHKEPNTGTSLFDFTLPKEKQLEEIINFLPNCFEQNKNKQNEKHKRQLPKSKSESILNQSNQRIRTPKVDLFPLFGLNVREKIAKIPTKNNLKKNQKMRERRNEKGGGKRGHGEVRRLESFKEKGLSNIYENPYTNKLLKKIKNKKNNLLKLKREKIQLNKKKKKHKKKITNNKSSNHNSNDNQIKNLQNTKRINSRKLIDIPFEFNRWYEISEKESKVSDQIINIFQTYFGSFFSDFQSYCISDITNSEIETTFSKFNFLNKFKIPEDKLFMKELMSTQEFNVFSDKRVKAIQKKLKFQKKEKQKSLKIQSNNNTSGDYINSQNQRKDLEKTSSSPISIPSSKPISIIINKLTLTPNDGFHQISSKRNIPLTTSSSLTSLTTFIPLETSSKSVPSFDTPSSLSSIESQLSKIGNGMGKQN</sequence>
<accession>A0ABQ8XQ42</accession>
<feature type="compositionally biased region" description="Polar residues" evidence="1">
    <location>
        <begin position="285"/>
        <end position="296"/>
    </location>
</feature>
<dbReference type="InterPro" id="IPR043153">
    <property type="entry name" value="DENN_C"/>
</dbReference>
<feature type="region of interest" description="Disordered" evidence="1">
    <location>
        <begin position="223"/>
        <end position="366"/>
    </location>
</feature>
<feature type="compositionally biased region" description="Basic residues" evidence="1">
    <location>
        <begin position="739"/>
        <end position="750"/>
    </location>
</feature>